<proteinExistence type="predicted"/>
<organism evidence="1 2">
    <name type="scientific">Vreelandella sulfidaeris</name>
    <dbReference type="NCBI Taxonomy" id="115553"/>
    <lineage>
        <taxon>Bacteria</taxon>
        <taxon>Pseudomonadati</taxon>
        <taxon>Pseudomonadota</taxon>
        <taxon>Gammaproteobacteria</taxon>
        <taxon>Oceanospirillales</taxon>
        <taxon>Halomonadaceae</taxon>
        <taxon>Vreelandella</taxon>
    </lineage>
</organism>
<sequence>MAKQYAHVLDYLINEGSDRVASSHHYDKRSFFCAEVPMTKTMQENMSRLARIKAIVSDIGPGANNGLSLE</sequence>
<evidence type="ECO:0000313" key="2">
    <source>
        <dbReference type="Proteomes" id="UP000252204"/>
    </source>
</evidence>
<dbReference type="Proteomes" id="UP000252204">
    <property type="component" value="Unassembled WGS sequence"/>
</dbReference>
<comment type="caution">
    <text evidence="1">The sequence shown here is derived from an EMBL/GenBank/DDBJ whole genome shotgun (WGS) entry which is preliminary data.</text>
</comment>
<protein>
    <submittedName>
        <fullName evidence="1">Uncharacterized protein</fullName>
    </submittedName>
</protein>
<dbReference type="EMBL" id="QNTU01000001">
    <property type="protein sequence ID" value="RBI69404.1"/>
    <property type="molecule type" value="Genomic_DNA"/>
</dbReference>
<name>A0A365TTL9_9GAMM</name>
<accession>A0A365TTL9</accession>
<evidence type="ECO:0000313" key="1">
    <source>
        <dbReference type="EMBL" id="RBI69404.1"/>
    </source>
</evidence>
<gene>
    <name evidence="1" type="ORF">DQ400_01565</name>
</gene>
<keyword evidence="2" id="KW-1185">Reference proteome</keyword>
<reference evidence="2" key="1">
    <citation type="submission" date="2018-06" db="EMBL/GenBank/DDBJ databases">
        <title>Whole genome sequencing of four bacterial strains from South Shetland trench revealing bio-synthetic gene clusters.</title>
        <authorList>
            <person name="Abdel-Mageed W.M."/>
            <person name="Lehri B."/>
            <person name="Jarmusch S."/>
            <person name="Miranda K."/>
            <person name="Goodfellow M."/>
            <person name="Jaspars M."/>
            <person name="Karlyshev A.V."/>
        </authorList>
    </citation>
    <scope>NUCLEOTIDE SEQUENCE [LARGE SCALE GENOMIC DNA]</scope>
    <source>
        <strain evidence="2">SST4</strain>
    </source>
</reference>
<dbReference type="AlphaFoldDB" id="A0A365TTL9"/>